<organism evidence="1 2">
    <name type="scientific">Collichthys lucidus</name>
    <name type="common">Big head croaker</name>
    <name type="synonym">Sciaena lucida</name>
    <dbReference type="NCBI Taxonomy" id="240159"/>
    <lineage>
        <taxon>Eukaryota</taxon>
        <taxon>Metazoa</taxon>
        <taxon>Chordata</taxon>
        <taxon>Craniata</taxon>
        <taxon>Vertebrata</taxon>
        <taxon>Euteleostomi</taxon>
        <taxon>Actinopterygii</taxon>
        <taxon>Neopterygii</taxon>
        <taxon>Teleostei</taxon>
        <taxon>Neoteleostei</taxon>
        <taxon>Acanthomorphata</taxon>
        <taxon>Eupercaria</taxon>
        <taxon>Sciaenidae</taxon>
        <taxon>Collichthys</taxon>
    </lineage>
</organism>
<name>A0A4U5VED3_COLLU</name>
<dbReference type="EMBL" id="CM014095">
    <property type="protein sequence ID" value="TKS86534.1"/>
    <property type="molecule type" value="Genomic_DNA"/>
</dbReference>
<evidence type="ECO:0000313" key="1">
    <source>
        <dbReference type="EMBL" id="TKS86534.1"/>
    </source>
</evidence>
<accession>A0A4U5VED3</accession>
<sequence>MGRLAAAYYESVCGSLKRSGVRTREMRLATEALQTARLGGVVEERQRNGVNESTFVQIVEGLINLKYRRHSSL</sequence>
<proteinExistence type="predicted"/>
<protein>
    <submittedName>
        <fullName evidence="1">Uncharacterized protein</fullName>
    </submittedName>
</protein>
<evidence type="ECO:0000313" key="2">
    <source>
        <dbReference type="Proteomes" id="UP000298787"/>
    </source>
</evidence>
<reference evidence="1 2" key="1">
    <citation type="submission" date="2019-01" db="EMBL/GenBank/DDBJ databases">
        <title>Genome Assembly of Collichthys lucidus.</title>
        <authorList>
            <person name="Cai M."/>
            <person name="Xiao S."/>
        </authorList>
    </citation>
    <scope>NUCLEOTIDE SEQUENCE [LARGE SCALE GENOMIC DNA]</scope>
    <source>
        <strain evidence="1">JT15FE1705JMU</strain>
        <tissue evidence="1">Muscle</tissue>
    </source>
</reference>
<dbReference type="Proteomes" id="UP000298787">
    <property type="component" value="Chromosome 18"/>
</dbReference>
<dbReference type="AlphaFoldDB" id="A0A4U5VED3"/>
<keyword evidence="2" id="KW-1185">Reference proteome</keyword>
<gene>
    <name evidence="1" type="ORF">D9C73_020651</name>
</gene>